<dbReference type="Proteomes" id="UP000317901">
    <property type="component" value="Unassembled WGS sequence"/>
</dbReference>
<reference evidence="1 2" key="1">
    <citation type="submission" date="2019-06" db="EMBL/GenBank/DDBJ databases">
        <title>Pseudomonas bimorpha sp. nov. isolated from bovine raw milk and skim milk concentrate.</title>
        <authorList>
            <person name="Hofmann K."/>
            <person name="Huptas C."/>
            <person name="Doll E."/>
            <person name="Scherer S."/>
            <person name="Wenning M."/>
        </authorList>
    </citation>
    <scope>NUCLEOTIDE SEQUENCE [LARGE SCALE GENOMIC DNA]</scope>
    <source>
        <strain evidence="1 2">DSM 108990</strain>
    </source>
</reference>
<sequence length="298" mass="32454">MPNWTQVLDEIIIAQQGGASGIDIVRKKYLGLLQKKTSRNVIAYYSGFLQKPGYGFAHVNDDDKNGLMNAIHGLDRSLGLDLILHTPGGDISAAESIVHYLRQMFGTNIRAIIPQISMSAGTMIACACSEIVMGKQSNIGPFDPQFGGIPAHGVLEEFEKAIEAVKADPRTTPIWQTVVSKYHPSFLGECEKAIDLAGDIVRAWLIGGMFQNEEKAVDKADRIVAALNDHAGTKTHARHFHIEDAVGFGLKVVQLEDDADLQDLVLTVHHAYMHTFANTTAGKIIENHEGACIVLCAQ</sequence>
<accession>A0A5C5PS96</accession>
<evidence type="ECO:0000313" key="2">
    <source>
        <dbReference type="Proteomes" id="UP000317901"/>
    </source>
</evidence>
<dbReference type="GO" id="GO:0016020">
    <property type="term" value="C:membrane"/>
    <property type="evidence" value="ECO:0007669"/>
    <property type="project" value="InterPro"/>
</dbReference>
<dbReference type="PANTHER" id="PTHR35984">
    <property type="entry name" value="PERIPLASMIC SERINE PROTEASE"/>
    <property type="match status" value="1"/>
</dbReference>
<comment type="caution">
    <text evidence="1">The sequence shown here is derived from an EMBL/GenBank/DDBJ whole genome shotgun (WGS) entry which is preliminary data.</text>
</comment>
<protein>
    <submittedName>
        <fullName evidence="1">S49 family peptidase</fullName>
    </submittedName>
</protein>
<organism evidence="1 2">
    <name type="scientific">Pseudomonas saxonica</name>
    <dbReference type="NCBI Taxonomy" id="2600598"/>
    <lineage>
        <taxon>Bacteria</taxon>
        <taxon>Pseudomonadati</taxon>
        <taxon>Pseudomonadota</taxon>
        <taxon>Gammaproteobacteria</taxon>
        <taxon>Pseudomonadales</taxon>
        <taxon>Pseudomonadaceae</taxon>
        <taxon>Pseudomonas</taxon>
    </lineage>
</organism>
<dbReference type="PANTHER" id="PTHR35984:SF1">
    <property type="entry name" value="PERIPLASMIC SERINE PROTEASE"/>
    <property type="match status" value="1"/>
</dbReference>
<dbReference type="RefSeq" id="WP_120266663.1">
    <property type="nucleotide sequence ID" value="NZ_VFIP01000050.1"/>
</dbReference>
<dbReference type="Gene3D" id="3.90.226.10">
    <property type="entry name" value="2-enoyl-CoA Hydratase, Chain A, domain 1"/>
    <property type="match status" value="1"/>
</dbReference>
<gene>
    <name evidence="1" type="ORF">FJD37_19645</name>
</gene>
<dbReference type="InterPro" id="IPR002825">
    <property type="entry name" value="Pept_S49_ser-pept_pro"/>
</dbReference>
<dbReference type="OrthoDB" id="9806253at2"/>
<dbReference type="EMBL" id="VFIP01000050">
    <property type="protein sequence ID" value="TWR84582.1"/>
    <property type="molecule type" value="Genomic_DNA"/>
</dbReference>
<proteinExistence type="predicted"/>
<evidence type="ECO:0000313" key="1">
    <source>
        <dbReference type="EMBL" id="TWR84582.1"/>
    </source>
</evidence>
<dbReference type="Pfam" id="PF01972">
    <property type="entry name" value="SDH_protease"/>
    <property type="match status" value="1"/>
</dbReference>
<name>A0A5C5PS96_9PSED</name>
<dbReference type="InterPro" id="IPR029045">
    <property type="entry name" value="ClpP/crotonase-like_dom_sf"/>
</dbReference>
<dbReference type="AlphaFoldDB" id="A0A5C5PS96"/>
<dbReference type="SUPFAM" id="SSF52096">
    <property type="entry name" value="ClpP/crotonase"/>
    <property type="match status" value="1"/>
</dbReference>